<sequence length="1032" mass="110295">MKTHILKLLGLMLLMLASGMAETNAAEQPVTLWQIDTQKTLSGSPSSNELHVPEHVNNLITLELEFQQFALLKPKSSVALSVPLYQQQLQLNVTNVKYQNQQTIVHATDGSQRMVLTTDGNNTFATVITERGVWSITGKGNTAMMYQTHNKRHNHTNIKDDFLIAPEQLPTKKKPSATQQMANDVNSDDVAEVDAYILYNDAVVQLYGATGALTRINHIVAVTNDIYQASNVKISLNALRIDKVDYPQIYDSEQALEHATGQGANQAFFAEERQIRDAIGADAMILFRPGVSDGTCGIAWVNSSFYSNTYMVSHSSIDCGDDTNAHELGHNMGLSHSRRQGSTGGTYPFALGYGVDGEFTTVMAYASSFAWGTDLYKFSSPDLDCKGQPCGIDRNDATNGADAVYALNQKRFDIAGIATRGPSSGSLNVLVSGVDSAVITSTSGQGGTAPYMINDVGLGSRVILSAPESASGVPFAAWVGCDTVTELQCDVVIRGDMQVTALFSAGAASFADAVDAPQLVFNSSGDSDWQIDFATSAQGVTSIRSGVLADSQQSSVETTINGAGTLRFSWKVSSEQGYDFLRLYVNGQRYTDISGEINWYEAEVTLQDGSHQIRWTYVKDGSVTSGADAGWLDNVSWDTAAGSRQLTLNKSGTGGGTVVTSPIVRVCDEECDGFVSLVDANSWLYLTATANSQSEFTGWTGACSGQGQECQLFVSADITTTAIFNYGIAPDNDNFASAAVISGGFGQTSGNNIYATAQDNDPQIAGSSGKTVWWRWTAPTSGIATFNTFNSNFNTALAVYTGSALNALNALTQLAFNDNAGANLNSQLSFRASAGVEYYVLIDGMSNGAGDIALQWDFLPDVDLELFLIGNGAGEVQLTGLSDCRNSSCNYTLSKGQQLTLTATAQTGSDFVGWSGACVGENVCQLTLNQTMLVSASFALKQYTVSSSVSAGGEISNGAEVVLHGQQALFELLPADGYKVVRKVGGTCPPGQWLNATTYQTGVATTDCSVSFTFIERKRRKLPFWLFALPQN</sequence>
<dbReference type="Pfam" id="PF13583">
    <property type="entry name" value="Reprolysin_4"/>
    <property type="match status" value="1"/>
</dbReference>
<evidence type="ECO:0000313" key="3">
    <source>
        <dbReference type="EMBL" id="MDP5137513.1"/>
    </source>
</evidence>
<reference evidence="3 4" key="1">
    <citation type="submission" date="2022-11" db="EMBL/GenBank/DDBJ databases">
        <title>Viruses from the air-sea interface of a natural surface slick.</title>
        <authorList>
            <person name="Rahlff J."/>
            <person name="Holmfeldt K."/>
        </authorList>
    </citation>
    <scope>NUCLEOTIDE SEQUENCE [LARGE SCALE GENOMIC DNA]</scope>
    <source>
        <strain evidence="3 4">SMS4</strain>
    </source>
</reference>
<accession>A0ABT9I297</accession>
<feature type="domain" description="Bacterial repeat" evidence="2">
    <location>
        <begin position="889"/>
        <end position="941"/>
    </location>
</feature>
<organism evidence="3 4">
    <name type="scientific">Rheinheimera baltica</name>
    <dbReference type="NCBI Taxonomy" id="67576"/>
    <lineage>
        <taxon>Bacteria</taxon>
        <taxon>Pseudomonadati</taxon>
        <taxon>Pseudomonadota</taxon>
        <taxon>Gammaproteobacteria</taxon>
        <taxon>Chromatiales</taxon>
        <taxon>Chromatiaceae</taxon>
        <taxon>Rheinheimera</taxon>
    </lineage>
</organism>
<evidence type="ECO:0000256" key="1">
    <source>
        <dbReference type="SAM" id="SignalP"/>
    </source>
</evidence>
<feature type="domain" description="Bacterial repeat" evidence="2">
    <location>
        <begin position="685"/>
        <end position="726"/>
    </location>
</feature>
<feature type="chain" id="PRO_5045409232" evidence="1">
    <location>
        <begin position="26"/>
        <end position="1032"/>
    </location>
</feature>
<gene>
    <name evidence="3" type="ORF">ORJ04_16270</name>
</gene>
<comment type="caution">
    <text evidence="3">The sequence shown here is derived from an EMBL/GenBank/DDBJ whole genome shotgun (WGS) entry which is preliminary data.</text>
</comment>
<evidence type="ECO:0000313" key="4">
    <source>
        <dbReference type="Proteomes" id="UP001231109"/>
    </source>
</evidence>
<dbReference type="Proteomes" id="UP001231109">
    <property type="component" value="Unassembled WGS sequence"/>
</dbReference>
<protein>
    <submittedName>
        <fullName evidence="3">M12 family metallo-peptidase</fullName>
    </submittedName>
</protein>
<feature type="signal peptide" evidence="1">
    <location>
        <begin position="1"/>
        <end position="25"/>
    </location>
</feature>
<keyword evidence="1" id="KW-0732">Signal</keyword>
<dbReference type="InterPro" id="IPR024079">
    <property type="entry name" value="MetalloPept_cat_dom_sf"/>
</dbReference>
<name>A0ABT9I297_9GAMM</name>
<dbReference type="EMBL" id="JAPJDZ010000052">
    <property type="protein sequence ID" value="MDP5137513.1"/>
    <property type="molecule type" value="Genomic_DNA"/>
</dbReference>
<dbReference type="InterPro" id="IPR044060">
    <property type="entry name" value="Bacterial_rp_domain"/>
</dbReference>
<evidence type="ECO:0000259" key="2">
    <source>
        <dbReference type="Pfam" id="PF18998"/>
    </source>
</evidence>
<dbReference type="SUPFAM" id="SSF55486">
    <property type="entry name" value="Metalloproteases ('zincins'), catalytic domain"/>
    <property type="match status" value="1"/>
</dbReference>
<dbReference type="Pfam" id="PF18998">
    <property type="entry name" value="Flg_new_2"/>
    <property type="match status" value="2"/>
</dbReference>
<dbReference type="Gene3D" id="3.40.390.10">
    <property type="entry name" value="Collagenase (Catalytic Domain)"/>
    <property type="match status" value="1"/>
</dbReference>
<keyword evidence="4" id="KW-1185">Reference proteome</keyword>
<proteinExistence type="predicted"/>
<dbReference type="RefSeq" id="WP_305976844.1">
    <property type="nucleotide sequence ID" value="NZ_JAPJDZ010000052.1"/>
</dbReference>